<dbReference type="NCBIfam" id="NF041907">
    <property type="entry name" value="CLCA_X"/>
    <property type="match status" value="1"/>
</dbReference>
<keyword evidence="3" id="KW-1185">Reference proteome</keyword>
<evidence type="ECO:0000259" key="1">
    <source>
        <dbReference type="Pfam" id="PF18796"/>
    </source>
</evidence>
<name>A0ABS5HES6_9GAMM</name>
<protein>
    <recommendedName>
        <fullName evidence="1">Large polyvalent protein-associated domain-containing protein</fullName>
    </recommendedName>
</protein>
<reference evidence="2 3" key="1">
    <citation type="submission" date="2021-04" db="EMBL/GenBank/DDBJ databases">
        <authorList>
            <person name="Sun C."/>
        </authorList>
    </citation>
    <scope>NUCLEOTIDE SEQUENCE [LARGE SCALE GENOMIC DNA]</scope>
    <source>
        <strain evidence="2 3">A79</strain>
    </source>
</reference>
<sequence>MVLTHSHQTINFVSIRRRFDFRSIEMGRWVTPDERDRAAVKFHQALEDLMAILQGPEHLISLRGTLGLQYGKGGRPGVAAHYMPATRQLSLAKNAGAGALAHEWFHAYDHFICEKMFVDQPSSYFASRCWIDSAPMYLSKNSQPHPLNQLLANCFRTVLLSEDGDKPSNLFLSSQQADQRLNILYYAKPEEMCARAFEAFVEDAAPASPFLVKGTRFSEEAKAGLYPHGDQRLRINSAFERYFSSLGSALYRELA</sequence>
<evidence type="ECO:0000313" key="3">
    <source>
        <dbReference type="Proteomes" id="UP000679722"/>
    </source>
</evidence>
<feature type="domain" description="Large polyvalent protein-associated" evidence="1">
    <location>
        <begin position="178"/>
        <end position="249"/>
    </location>
</feature>
<dbReference type="Proteomes" id="UP000679722">
    <property type="component" value="Unassembled WGS sequence"/>
</dbReference>
<proteinExistence type="predicted"/>
<reference evidence="3" key="2">
    <citation type="submission" date="2023-07" db="EMBL/GenBank/DDBJ databases">
        <title>Marinomonas vulgaris A79, complete genome.</title>
        <authorList>
            <person name="Ying J.-J."/>
        </authorList>
    </citation>
    <scope>NUCLEOTIDE SEQUENCE [LARGE SCALE GENOMIC DNA]</scope>
    <source>
        <strain evidence="3">A79</strain>
    </source>
</reference>
<dbReference type="EMBL" id="JAGSSV010000024">
    <property type="protein sequence ID" value="MBR7889923.1"/>
    <property type="molecule type" value="Genomic_DNA"/>
</dbReference>
<gene>
    <name evidence="2" type="ORF">J9B83_13430</name>
</gene>
<comment type="caution">
    <text evidence="2">The sequence shown here is derived from an EMBL/GenBank/DDBJ whole genome shotgun (WGS) entry which is preliminary data.</text>
</comment>
<organism evidence="2 3">
    <name type="scientific">Marinomonas vulgaris</name>
    <dbReference type="NCBI Taxonomy" id="2823372"/>
    <lineage>
        <taxon>Bacteria</taxon>
        <taxon>Pseudomonadati</taxon>
        <taxon>Pseudomonadota</taxon>
        <taxon>Gammaproteobacteria</taxon>
        <taxon>Oceanospirillales</taxon>
        <taxon>Oceanospirillaceae</taxon>
        <taxon>Marinomonas</taxon>
    </lineage>
</organism>
<evidence type="ECO:0000313" key="2">
    <source>
        <dbReference type="EMBL" id="MBR7889923.1"/>
    </source>
</evidence>
<dbReference type="InterPro" id="IPR041047">
    <property type="entry name" value="LPD1"/>
</dbReference>
<accession>A0ABS5HES6</accession>
<dbReference type="Pfam" id="PF18796">
    <property type="entry name" value="LPD1"/>
    <property type="match status" value="1"/>
</dbReference>